<evidence type="ECO:0000313" key="3">
    <source>
        <dbReference type="EMBL" id="JAT90273.1"/>
    </source>
</evidence>
<reference evidence="3" key="1">
    <citation type="submission" date="2015-09" db="EMBL/GenBank/DDBJ databases">
        <title>De novo assembly of Pectinophora gossypiella (Pink Bollworm) gut transcriptome.</title>
        <authorList>
            <person name="Tassone E.E."/>
        </authorList>
    </citation>
    <scope>NUCLEOTIDE SEQUENCE</scope>
</reference>
<feature type="non-terminal residue" evidence="3">
    <location>
        <position position="348"/>
    </location>
</feature>
<name>A0A1E1WTA2_PECGO</name>
<dbReference type="PANTHER" id="PTHR23074:SF17">
    <property type="entry name" value="FIDGETIN-LIKE PROTEIN 1"/>
    <property type="match status" value="1"/>
</dbReference>
<dbReference type="OrthoDB" id="10251136at2759"/>
<dbReference type="PANTHER" id="PTHR23074">
    <property type="entry name" value="AAA DOMAIN-CONTAINING"/>
    <property type="match status" value="1"/>
</dbReference>
<dbReference type="AlphaFoldDB" id="A0A1E1WTA2"/>
<evidence type="ECO:0000256" key="1">
    <source>
        <dbReference type="ARBA" id="ARBA00006914"/>
    </source>
</evidence>
<evidence type="ECO:0000256" key="2">
    <source>
        <dbReference type="SAM" id="MobiDB-lite"/>
    </source>
</evidence>
<dbReference type="InterPro" id="IPR050304">
    <property type="entry name" value="MT-severing_AAA_ATPase"/>
</dbReference>
<feature type="compositionally biased region" description="Polar residues" evidence="2">
    <location>
        <begin position="153"/>
        <end position="169"/>
    </location>
</feature>
<dbReference type="GO" id="GO:0016887">
    <property type="term" value="F:ATP hydrolysis activity"/>
    <property type="evidence" value="ECO:0007669"/>
    <property type="project" value="TreeGrafter"/>
</dbReference>
<sequence length="348" mass="39577">MYESNNLEGLLPEDVEENNSSVLNKSSLQQYRLSFKSSNITSNILLNDAWSANNERFNEKTINCILNSAKVLLQNADTSNIKTWKSNLHKFTDSESLLEKSLLTCTKCDNQDHTGLENFHKTECKCDLGIIHTKKKHVTNTTYSKSSSEKESAGNTNHFIQNYDSSSQEAKYGDDKHFKPKTRQKFIRNTDSKTIHQEPKVIQPEGQRFPEYKYTTETELDKEDEENRAHKSNVAKITFKTAKEQLLASNPAAKRTLGASRKAQGKFVSPMIGAQDNKQETTEPTYTDERLKNIDPKMIELIESEIIDKGTPIGWEDIAGLQMAKSVIQEAVVWPLLRPDIFTGLRRP</sequence>
<accession>A0A1E1WTA2</accession>
<organism evidence="3">
    <name type="scientific">Pectinophora gossypiella</name>
    <name type="common">Cotton pink bollworm</name>
    <name type="synonym">Depressaria gossypiella</name>
    <dbReference type="NCBI Taxonomy" id="13191"/>
    <lineage>
        <taxon>Eukaryota</taxon>
        <taxon>Metazoa</taxon>
        <taxon>Ecdysozoa</taxon>
        <taxon>Arthropoda</taxon>
        <taxon>Hexapoda</taxon>
        <taxon>Insecta</taxon>
        <taxon>Pterygota</taxon>
        <taxon>Neoptera</taxon>
        <taxon>Endopterygota</taxon>
        <taxon>Lepidoptera</taxon>
        <taxon>Glossata</taxon>
        <taxon>Ditrysia</taxon>
        <taxon>Gelechioidea</taxon>
        <taxon>Gelechiidae</taxon>
        <taxon>Apatetrinae</taxon>
        <taxon>Pectinophora</taxon>
    </lineage>
</organism>
<dbReference type="EMBL" id="GDQN01000781">
    <property type="protein sequence ID" value="JAT90273.1"/>
    <property type="molecule type" value="Transcribed_RNA"/>
</dbReference>
<gene>
    <name evidence="3" type="ORF">g.5647</name>
</gene>
<dbReference type="GO" id="GO:0008568">
    <property type="term" value="F:microtubule severing ATPase activity"/>
    <property type="evidence" value="ECO:0007669"/>
    <property type="project" value="TreeGrafter"/>
</dbReference>
<protein>
    <submittedName>
        <fullName evidence="3">Uncharacterized protein</fullName>
    </submittedName>
</protein>
<comment type="similarity">
    <text evidence="1">Belongs to the AAA ATPase family.</text>
</comment>
<dbReference type="InterPro" id="IPR027417">
    <property type="entry name" value="P-loop_NTPase"/>
</dbReference>
<proteinExistence type="inferred from homology"/>
<feature type="region of interest" description="Disordered" evidence="2">
    <location>
        <begin position="140"/>
        <end position="184"/>
    </location>
</feature>
<dbReference type="Gene3D" id="3.40.50.300">
    <property type="entry name" value="P-loop containing nucleotide triphosphate hydrolases"/>
    <property type="match status" value="1"/>
</dbReference>